<protein>
    <recommendedName>
        <fullName evidence="7">Large ribosomal subunit protein mL45</fullName>
    </recommendedName>
    <alternativeName>
        <fullName evidence="8">39S ribosomal protein L45, mitochondrial</fullName>
    </alternativeName>
</protein>
<dbReference type="PANTHER" id="PTHR28554:SF1">
    <property type="entry name" value="LARGE RIBOSOMAL SUBUNIT PROTEIN ML45"/>
    <property type="match status" value="1"/>
</dbReference>
<evidence type="ECO:0000259" key="9">
    <source>
        <dbReference type="SMART" id="SM00978"/>
    </source>
</evidence>
<evidence type="ECO:0000256" key="3">
    <source>
        <dbReference type="ARBA" id="ARBA00022980"/>
    </source>
</evidence>
<keyword evidence="2" id="KW-0809">Transit peptide</keyword>
<evidence type="ECO:0000256" key="1">
    <source>
        <dbReference type="ARBA" id="ARBA00004173"/>
    </source>
</evidence>
<evidence type="ECO:0000256" key="6">
    <source>
        <dbReference type="ARBA" id="ARBA00038073"/>
    </source>
</evidence>
<dbReference type="GO" id="GO:0005840">
    <property type="term" value="C:ribosome"/>
    <property type="evidence" value="ECO:0007669"/>
    <property type="project" value="UniProtKB-KW"/>
</dbReference>
<dbReference type="OrthoDB" id="19619at2759"/>
<dbReference type="GO" id="GO:0005739">
    <property type="term" value="C:mitochondrion"/>
    <property type="evidence" value="ECO:0007669"/>
    <property type="project" value="UniProtKB-SubCell"/>
</dbReference>
<keyword evidence="3 10" id="KW-0689">Ribosomal protein</keyword>
<evidence type="ECO:0000256" key="5">
    <source>
        <dbReference type="ARBA" id="ARBA00023274"/>
    </source>
</evidence>
<evidence type="ECO:0000256" key="7">
    <source>
        <dbReference type="ARBA" id="ARBA00039448"/>
    </source>
</evidence>
<dbReference type="SUPFAM" id="SSF54427">
    <property type="entry name" value="NTF2-like"/>
    <property type="match status" value="1"/>
</dbReference>
<comment type="subcellular location">
    <subcellularLocation>
        <location evidence="1">Mitochondrion</location>
    </subcellularLocation>
</comment>
<dbReference type="EMBL" id="VIIS01000383">
    <property type="protein sequence ID" value="KAF0309664.1"/>
    <property type="molecule type" value="Genomic_DNA"/>
</dbReference>
<name>A0A6A4X0P7_AMPAM</name>
<evidence type="ECO:0000313" key="10">
    <source>
        <dbReference type="EMBL" id="KAF0309664.1"/>
    </source>
</evidence>
<dbReference type="GO" id="GO:1990904">
    <property type="term" value="C:ribonucleoprotein complex"/>
    <property type="evidence" value="ECO:0007669"/>
    <property type="project" value="UniProtKB-KW"/>
</dbReference>
<comment type="caution">
    <text evidence="10">The sequence shown here is derived from an EMBL/GenBank/DDBJ whole genome shotgun (WGS) entry which is preliminary data.</text>
</comment>
<sequence length="200" mass="22606">MIIKVELPNFNEDEEAKQLSPDEIRKKLKEKGMLPPRPWQERTMSIGCTGGVFEEYVPPEGDGKVSIVSTTGAKQRLTALEKKGKSMLSVRKIRSYDEEFDVGEFAEQAVEIYKAAHEALTARDKATLHANLLAIYDRFGRLMYGSEVVAKDVLEYVVFEKHLADEYGRWRIHSKVVPDWMPARDPVTQHMAQRAGPAAG</sequence>
<keyword evidence="5" id="KW-0687">Ribonucleoprotein</keyword>
<dbReference type="Gene3D" id="3.10.450.240">
    <property type="match status" value="2"/>
</dbReference>
<comment type="similarity">
    <text evidence="6">Belongs to the mitochondrion-specific ribosomal protein mL45 family.</text>
</comment>
<keyword evidence="4" id="KW-0496">Mitochondrion</keyword>
<proteinExistence type="inferred from homology"/>
<accession>A0A6A4X0P7</accession>
<dbReference type="InterPro" id="IPR051975">
    <property type="entry name" value="mtLSU_mL45"/>
</dbReference>
<keyword evidence="11" id="KW-1185">Reference proteome</keyword>
<evidence type="ECO:0000256" key="2">
    <source>
        <dbReference type="ARBA" id="ARBA00022946"/>
    </source>
</evidence>
<evidence type="ECO:0000313" key="11">
    <source>
        <dbReference type="Proteomes" id="UP000440578"/>
    </source>
</evidence>
<gene>
    <name evidence="10" type="primary">mRpL45</name>
    <name evidence="10" type="ORF">FJT64_019250</name>
</gene>
<organism evidence="10 11">
    <name type="scientific">Amphibalanus amphitrite</name>
    <name type="common">Striped barnacle</name>
    <name type="synonym">Balanus amphitrite</name>
    <dbReference type="NCBI Taxonomy" id="1232801"/>
    <lineage>
        <taxon>Eukaryota</taxon>
        <taxon>Metazoa</taxon>
        <taxon>Ecdysozoa</taxon>
        <taxon>Arthropoda</taxon>
        <taxon>Crustacea</taxon>
        <taxon>Multicrustacea</taxon>
        <taxon>Cirripedia</taxon>
        <taxon>Thoracica</taxon>
        <taxon>Thoracicalcarea</taxon>
        <taxon>Balanomorpha</taxon>
        <taxon>Balanoidea</taxon>
        <taxon>Balanidae</taxon>
        <taxon>Amphibalaninae</taxon>
        <taxon>Amphibalanus</taxon>
    </lineage>
</organism>
<dbReference type="SMART" id="SM00978">
    <property type="entry name" value="Tim44"/>
    <property type="match status" value="1"/>
</dbReference>
<dbReference type="Proteomes" id="UP000440578">
    <property type="component" value="Unassembled WGS sequence"/>
</dbReference>
<evidence type="ECO:0000256" key="8">
    <source>
        <dbReference type="ARBA" id="ARBA00043031"/>
    </source>
</evidence>
<feature type="domain" description="Tim44-like" evidence="9">
    <location>
        <begin position="86"/>
        <end position="177"/>
    </location>
</feature>
<dbReference type="InterPro" id="IPR007379">
    <property type="entry name" value="Tim44-like_dom"/>
</dbReference>
<evidence type="ECO:0000256" key="4">
    <source>
        <dbReference type="ARBA" id="ARBA00023128"/>
    </source>
</evidence>
<dbReference type="PANTHER" id="PTHR28554">
    <property type="entry name" value="39S RIBOSOMAL PROTEIN L45, MITOCHONDRIAL"/>
    <property type="match status" value="1"/>
</dbReference>
<dbReference type="AlphaFoldDB" id="A0A6A4X0P7"/>
<reference evidence="10 11" key="1">
    <citation type="submission" date="2019-07" db="EMBL/GenBank/DDBJ databases">
        <title>Draft genome assembly of a fouling barnacle, Amphibalanus amphitrite (Darwin, 1854): The first reference genome for Thecostraca.</title>
        <authorList>
            <person name="Kim W."/>
        </authorList>
    </citation>
    <scope>NUCLEOTIDE SEQUENCE [LARGE SCALE GENOMIC DNA]</scope>
    <source>
        <strain evidence="10">SNU_AA5</strain>
        <tissue evidence="10">Soma without cirri and trophi</tissue>
    </source>
</reference>
<dbReference type="InterPro" id="IPR032710">
    <property type="entry name" value="NTF2-like_dom_sf"/>
</dbReference>